<comment type="caution">
    <text evidence="1">The sequence shown here is derived from an EMBL/GenBank/DDBJ whole genome shotgun (WGS) entry which is preliminary data.</text>
</comment>
<protein>
    <recommendedName>
        <fullName evidence="3">3'-5' exonuclease domain-containing protein</fullName>
    </recommendedName>
</protein>
<dbReference type="EMBL" id="JBAWTH010000082">
    <property type="protein sequence ID" value="KAL2278807.1"/>
    <property type="molecule type" value="Genomic_DNA"/>
</dbReference>
<dbReference type="InterPro" id="IPR036397">
    <property type="entry name" value="RNaseH_sf"/>
</dbReference>
<dbReference type="Proteomes" id="UP001600888">
    <property type="component" value="Unassembled WGS sequence"/>
</dbReference>
<accession>A0ABR4E8S9</accession>
<name>A0ABR4E8S9_9PEZI</name>
<evidence type="ECO:0008006" key="3">
    <source>
        <dbReference type="Google" id="ProtNLM"/>
    </source>
</evidence>
<dbReference type="PANTHER" id="PTHR43040">
    <property type="entry name" value="RIBONUCLEASE D"/>
    <property type="match status" value="1"/>
</dbReference>
<sequence>MAAPSSIVISSAELKIFLSSIRPDSTIYLYFEGKNLGRDGTLTLATMLIQPQNVTRVVDVLSLGESAFDTESEDGTSLKSILENPDIPKSGWDVRNDADALWAHFRVALAGVTDVQLLENASRPEWMDQTRLRALSKAILHDIKMPFVEKERWLRTKHKGMSQDIFSTRPLASGTLVYCVNEVVHLPALQKYYMQRITPEWLAWAREGSHRRVADTRSPGYEP</sequence>
<evidence type="ECO:0000313" key="1">
    <source>
        <dbReference type="EMBL" id="KAL2278807.1"/>
    </source>
</evidence>
<proteinExistence type="predicted"/>
<dbReference type="Gene3D" id="3.30.420.10">
    <property type="entry name" value="Ribonuclease H-like superfamily/Ribonuclease H"/>
    <property type="match status" value="1"/>
</dbReference>
<gene>
    <name evidence="1" type="ORF">FJTKL_14146</name>
</gene>
<dbReference type="SUPFAM" id="SSF53098">
    <property type="entry name" value="Ribonuclease H-like"/>
    <property type="match status" value="1"/>
</dbReference>
<evidence type="ECO:0000313" key="2">
    <source>
        <dbReference type="Proteomes" id="UP001600888"/>
    </source>
</evidence>
<dbReference type="InterPro" id="IPR012337">
    <property type="entry name" value="RNaseH-like_sf"/>
</dbReference>
<keyword evidence="2" id="KW-1185">Reference proteome</keyword>
<organism evidence="1 2">
    <name type="scientific">Diaporthe vaccinii</name>
    <dbReference type="NCBI Taxonomy" id="105482"/>
    <lineage>
        <taxon>Eukaryota</taxon>
        <taxon>Fungi</taxon>
        <taxon>Dikarya</taxon>
        <taxon>Ascomycota</taxon>
        <taxon>Pezizomycotina</taxon>
        <taxon>Sordariomycetes</taxon>
        <taxon>Sordariomycetidae</taxon>
        <taxon>Diaporthales</taxon>
        <taxon>Diaporthaceae</taxon>
        <taxon>Diaporthe</taxon>
        <taxon>Diaporthe eres species complex</taxon>
    </lineage>
</organism>
<reference evidence="1 2" key="1">
    <citation type="submission" date="2024-03" db="EMBL/GenBank/DDBJ databases">
        <title>A high-quality draft genome sequence of Diaporthe vaccinii, a causative agent of upright dieback and viscid rot disease in cranberry plants.</title>
        <authorList>
            <person name="Sarrasin M."/>
            <person name="Lang B.F."/>
            <person name="Burger G."/>
        </authorList>
    </citation>
    <scope>NUCLEOTIDE SEQUENCE [LARGE SCALE GENOMIC DNA]</scope>
    <source>
        <strain evidence="1 2">IS7</strain>
    </source>
</reference>
<dbReference type="PANTHER" id="PTHR43040:SF1">
    <property type="entry name" value="RIBONUCLEASE D"/>
    <property type="match status" value="1"/>
</dbReference>